<gene>
    <name evidence="1" type="ORF">EVA_07823</name>
</gene>
<proteinExistence type="predicted"/>
<sequence>MPNSKFLAKSLSNAKARKNSMALTTLDFPAPLEP</sequence>
<organism evidence="1">
    <name type="scientific">gut metagenome</name>
    <dbReference type="NCBI Taxonomy" id="749906"/>
    <lineage>
        <taxon>unclassified sequences</taxon>
        <taxon>metagenomes</taxon>
        <taxon>organismal metagenomes</taxon>
    </lineage>
</organism>
<evidence type="ECO:0000313" key="1">
    <source>
        <dbReference type="EMBL" id="EJX04067.1"/>
    </source>
</evidence>
<dbReference type="AlphaFoldDB" id="J9G9X1"/>
<dbReference type="EMBL" id="AMCI01001932">
    <property type="protein sequence ID" value="EJX04067.1"/>
    <property type="molecule type" value="Genomic_DNA"/>
</dbReference>
<protein>
    <submittedName>
        <fullName evidence="1">Uncharacterized protein</fullName>
    </submittedName>
</protein>
<accession>J9G9X1</accession>
<reference evidence="1" key="1">
    <citation type="journal article" date="2012" name="PLoS ONE">
        <title>Gene sets for utilization of primary and secondary nutrition supplies in the distal gut of endangered iberian lynx.</title>
        <authorList>
            <person name="Alcaide M."/>
            <person name="Messina E."/>
            <person name="Richter M."/>
            <person name="Bargiela R."/>
            <person name="Peplies J."/>
            <person name="Huws S.A."/>
            <person name="Newbold C.J."/>
            <person name="Golyshin P.N."/>
            <person name="Simon M.A."/>
            <person name="Lopez G."/>
            <person name="Yakimov M.M."/>
            <person name="Ferrer M."/>
        </authorList>
    </citation>
    <scope>NUCLEOTIDE SEQUENCE</scope>
</reference>
<comment type="caution">
    <text evidence="1">The sequence shown here is derived from an EMBL/GenBank/DDBJ whole genome shotgun (WGS) entry which is preliminary data.</text>
</comment>
<name>J9G9X1_9ZZZZ</name>